<comment type="caution">
    <text evidence="2">The sequence shown here is derived from an EMBL/GenBank/DDBJ whole genome shotgun (WGS) entry which is preliminary data.</text>
</comment>
<keyword evidence="3" id="KW-1185">Reference proteome</keyword>
<accession>A0ABR3ZBM0</accession>
<protein>
    <recommendedName>
        <fullName evidence="4">DASH complex subunit DAD2</fullName>
    </recommendedName>
</protein>
<proteinExistence type="predicted"/>
<dbReference type="Proteomes" id="UP001583186">
    <property type="component" value="Unassembled WGS sequence"/>
</dbReference>
<evidence type="ECO:0008006" key="4">
    <source>
        <dbReference type="Google" id="ProtNLM"/>
    </source>
</evidence>
<feature type="compositionally biased region" description="Basic and acidic residues" evidence="1">
    <location>
        <begin position="79"/>
        <end position="89"/>
    </location>
</feature>
<dbReference type="EMBL" id="JAWCUI010000017">
    <property type="protein sequence ID" value="KAL1897969.1"/>
    <property type="molecule type" value="Genomic_DNA"/>
</dbReference>
<organism evidence="2 3">
    <name type="scientific">Sporothrix stenoceras</name>
    <dbReference type="NCBI Taxonomy" id="5173"/>
    <lineage>
        <taxon>Eukaryota</taxon>
        <taxon>Fungi</taxon>
        <taxon>Dikarya</taxon>
        <taxon>Ascomycota</taxon>
        <taxon>Pezizomycotina</taxon>
        <taxon>Sordariomycetes</taxon>
        <taxon>Sordariomycetidae</taxon>
        <taxon>Ophiostomatales</taxon>
        <taxon>Ophiostomataceae</taxon>
        <taxon>Sporothrix</taxon>
    </lineage>
</organism>
<evidence type="ECO:0000313" key="2">
    <source>
        <dbReference type="EMBL" id="KAL1897969.1"/>
    </source>
</evidence>
<reference evidence="2 3" key="1">
    <citation type="journal article" date="2024" name="IMA Fungus">
        <title>IMA Genome - F19 : A genome assembly and annotation guide to empower mycologists, including annotated draft genome sequences of Ceratocystis pirilliformis, Diaporthe australafricana, Fusarium ophioides, Paecilomyces lecythidis, and Sporothrix stenoceras.</title>
        <authorList>
            <person name="Aylward J."/>
            <person name="Wilson A.M."/>
            <person name="Visagie C.M."/>
            <person name="Spraker J."/>
            <person name="Barnes I."/>
            <person name="Buitendag C."/>
            <person name="Ceriani C."/>
            <person name="Del Mar Angel L."/>
            <person name="du Plessis D."/>
            <person name="Fuchs T."/>
            <person name="Gasser K."/>
            <person name="Kramer D."/>
            <person name="Li W."/>
            <person name="Munsamy K."/>
            <person name="Piso A."/>
            <person name="Price J.L."/>
            <person name="Sonnekus B."/>
            <person name="Thomas C."/>
            <person name="van der Nest A."/>
            <person name="van Dijk A."/>
            <person name="van Heerden A."/>
            <person name="van Vuuren N."/>
            <person name="Yilmaz N."/>
            <person name="Duong T.A."/>
            <person name="van der Merwe N.A."/>
            <person name="Wingfield M.J."/>
            <person name="Wingfield B.D."/>
        </authorList>
    </citation>
    <scope>NUCLEOTIDE SEQUENCE [LARGE SCALE GENOMIC DNA]</scope>
    <source>
        <strain evidence="2 3">CMW 5346</strain>
    </source>
</reference>
<gene>
    <name evidence="2" type="ORF">Sste5346_003822</name>
</gene>
<evidence type="ECO:0000313" key="3">
    <source>
        <dbReference type="Proteomes" id="UP001583186"/>
    </source>
</evidence>
<evidence type="ECO:0000256" key="1">
    <source>
        <dbReference type="SAM" id="MobiDB-lite"/>
    </source>
</evidence>
<feature type="region of interest" description="Disordered" evidence="1">
    <location>
        <begin position="74"/>
        <end position="104"/>
    </location>
</feature>
<sequence length="104" mass="11637">MPKTDSKLKALQEQEEELTSNFVNALCRLQTVKSKAMAVGDYLIREWSGLDDMNAYAATVAAADVATDLPEVVPSQPSRRREVLKESKKQMAHNALKWSRVDDT</sequence>
<name>A0ABR3ZBM0_9PEZI</name>